<comment type="caution">
    <text evidence="1">The sequence shown here is derived from an EMBL/GenBank/DDBJ whole genome shotgun (WGS) entry which is preliminary data.</text>
</comment>
<evidence type="ECO:0000313" key="1">
    <source>
        <dbReference type="EMBL" id="RFU64440.1"/>
    </source>
</evidence>
<dbReference type="InterPro" id="IPR023214">
    <property type="entry name" value="HAD_sf"/>
</dbReference>
<dbReference type="RefSeq" id="WP_117328290.1">
    <property type="nucleotide sequence ID" value="NZ_QVTE01000056.1"/>
</dbReference>
<dbReference type="OrthoDB" id="9790031at2"/>
<dbReference type="NCBIfam" id="TIGR00099">
    <property type="entry name" value="Cof-subfamily"/>
    <property type="match status" value="1"/>
</dbReference>
<dbReference type="Pfam" id="PF08282">
    <property type="entry name" value="Hydrolase_3"/>
    <property type="match status" value="1"/>
</dbReference>
<dbReference type="SUPFAM" id="SSF56784">
    <property type="entry name" value="HAD-like"/>
    <property type="match status" value="1"/>
</dbReference>
<accession>A0A372LDV5</accession>
<dbReference type="InterPro" id="IPR006379">
    <property type="entry name" value="HAD-SF_hydro_IIB"/>
</dbReference>
<dbReference type="Gene3D" id="3.30.1240.10">
    <property type="match status" value="1"/>
</dbReference>
<gene>
    <name evidence="1" type="ORF">D0469_18910</name>
</gene>
<dbReference type="PANTHER" id="PTHR10000:SF50">
    <property type="entry name" value="STRESS RESPONSE PROTEIN YHAX"/>
    <property type="match status" value="1"/>
</dbReference>
<dbReference type="PANTHER" id="PTHR10000">
    <property type="entry name" value="PHOSPHOSERINE PHOSPHATASE"/>
    <property type="match status" value="1"/>
</dbReference>
<dbReference type="InterPro" id="IPR036412">
    <property type="entry name" value="HAD-like_sf"/>
</dbReference>
<name>A0A372LDV5_9BACI</name>
<sequence>MVFRLLAVNIDGTLLQSNGRLNKSTKEAMEFVHQKGVHIALVTSRNFLSAKKVAKALKINPMIVAHQGAYVGSPAKKPLFIKRISEEHTLEIVQFLEKANCQIKVIHEKFMVGNRVNLPENILGKAVMYMNEGSFYSNQYVNTVSEALEDNPVSPPKIDAVFETEKEKREVCQLLTELYPEVTTIQLPNRKLTIVPRGVSKWSGVLYLAEHLGVKKEEIVAIGDGPDDIEMIENSGVGVAMSNSEPDVKRAAKWITRTNDEQGVAYMLKEFFRKQHPIEFLEKLNMLK</sequence>
<dbReference type="GO" id="GO:0005829">
    <property type="term" value="C:cytosol"/>
    <property type="evidence" value="ECO:0007669"/>
    <property type="project" value="TreeGrafter"/>
</dbReference>
<reference evidence="1 2" key="1">
    <citation type="submission" date="2018-08" db="EMBL/GenBank/DDBJ databases">
        <title>Bacillus chawlae sp. nov., Bacillus glennii sp. nov., and Bacillus saganii sp. nov. Isolated from the Vehicle Assembly Building at Kennedy Space Center where the Viking Spacecraft were Assembled.</title>
        <authorList>
            <person name="Seuylemezian A."/>
            <person name="Vaishampayan P."/>
        </authorList>
    </citation>
    <scope>NUCLEOTIDE SEQUENCE [LARGE SCALE GENOMIC DNA]</scope>
    <source>
        <strain evidence="1 2">V47-23a</strain>
    </source>
</reference>
<dbReference type="NCBIfam" id="TIGR01484">
    <property type="entry name" value="HAD-SF-IIB"/>
    <property type="match status" value="1"/>
</dbReference>
<dbReference type="EMBL" id="QVTE01000056">
    <property type="protein sequence ID" value="RFU64440.1"/>
    <property type="molecule type" value="Genomic_DNA"/>
</dbReference>
<dbReference type="AlphaFoldDB" id="A0A372LDV5"/>
<evidence type="ECO:0000313" key="2">
    <source>
        <dbReference type="Proteomes" id="UP000264541"/>
    </source>
</evidence>
<dbReference type="InterPro" id="IPR000150">
    <property type="entry name" value="Cof"/>
</dbReference>
<organism evidence="1 2">
    <name type="scientific">Peribacillus saganii</name>
    <dbReference type="NCBI Taxonomy" id="2303992"/>
    <lineage>
        <taxon>Bacteria</taxon>
        <taxon>Bacillati</taxon>
        <taxon>Bacillota</taxon>
        <taxon>Bacilli</taxon>
        <taxon>Bacillales</taxon>
        <taxon>Bacillaceae</taxon>
        <taxon>Peribacillus</taxon>
    </lineage>
</organism>
<dbReference type="GO" id="GO:0000287">
    <property type="term" value="F:magnesium ion binding"/>
    <property type="evidence" value="ECO:0007669"/>
    <property type="project" value="TreeGrafter"/>
</dbReference>
<keyword evidence="2" id="KW-1185">Reference proteome</keyword>
<protein>
    <submittedName>
        <fullName evidence="1">HAD family phosphatase</fullName>
    </submittedName>
</protein>
<dbReference type="Proteomes" id="UP000264541">
    <property type="component" value="Unassembled WGS sequence"/>
</dbReference>
<dbReference type="CDD" id="cd07516">
    <property type="entry name" value="HAD_Pase"/>
    <property type="match status" value="1"/>
</dbReference>
<dbReference type="Gene3D" id="3.40.50.1000">
    <property type="entry name" value="HAD superfamily/HAD-like"/>
    <property type="match status" value="1"/>
</dbReference>
<proteinExistence type="predicted"/>
<dbReference type="GO" id="GO:0016791">
    <property type="term" value="F:phosphatase activity"/>
    <property type="evidence" value="ECO:0007669"/>
    <property type="project" value="TreeGrafter"/>
</dbReference>